<comment type="caution">
    <text evidence="1">The sequence shown here is derived from an EMBL/GenBank/DDBJ whole genome shotgun (WGS) entry which is preliminary data.</text>
</comment>
<dbReference type="PATRIC" id="fig|859350.6.peg.30"/>
<dbReference type="EMBL" id="AEXL02000011">
    <property type="protein sequence ID" value="EIJ66984.1"/>
    <property type="molecule type" value="Genomic_DNA"/>
</dbReference>
<dbReference type="Proteomes" id="UP000003423">
    <property type="component" value="Unassembled WGS sequence"/>
</dbReference>
<gene>
    <name evidence="1" type="ORF">BD31_I1445</name>
</gene>
<dbReference type="RefSeq" id="WP_008296678.1">
    <property type="nucleotide sequence ID" value="NZ_AEXL02000011.1"/>
</dbReference>
<evidence type="ECO:0000313" key="2">
    <source>
        <dbReference type="Proteomes" id="UP000003423"/>
    </source>
</evidence>
<protein>
    <submittedName>
        <fullName evidence="1">Uncharacterized protein</fullName>
    </submittedName>
</protein>
<dbReference type="AlphaFoldDB" id="I3D5J1"/>
<organism evidence="1 2">
    <name type="scientific">Candidatus Nitrosopumilus salarius BD31</name>
    <dbReference type="NCBI Taxonomy" id="859350"/>
    <lineage>
        <taxon>Archaea</taxon>
        <taxon>Nitrososphaerota</taxon>
        <taxon>Nitrososphaeria</taxon>
        <taxon>Nitrosopumilales</taxon>
        <taxon>Nitrosopumilaceae</taxon>
        <taxon>Nitrosopumilus</taxon>
    </lineage>
</organism>
<name>I3D5J1_9ARCH</name>
<reference evidence="1 2" key="1">
    <citation type="journal article" date="2012" name="J. Bacteriol.">
        <title>Genome sequence of "Candidatus Nitrosopumilus salaria" BD31, an ammonia-oxidizing archaeon from the San Francisco Bay estuary.</title>
        <authorList>
            <person name="Mosier A.C."/>
            <person name="Allen E.E."/>
            <person name="Kim M."/>
            <person name="Ferriera S."/>
            <person name="Francis C.A."/>
        </authorList>
    </citation>
    <scope>NUCLEOTIDE SEQUENCE [LARGE SCALE GENOMIC DNA]</scope>
    <source>
        <strain evidence="1 2">BD31</strain>
    </source>
</reference>
<proteinExistence type="predicted"/>
<accession>I3D5J1</accession>
<sequence>MAIYYGDTNKKQVHDLNNQKDSCEIDEIKIVHKRYFIPDTFTQANSEGYTSCIYCIGDLQK</sequence>
<keyword evidence="2" id="KW-1185">Reference proteome</keyword>
<evidence type="ECO:0000313" key="1">
    <source>
        <dbReference type="EMBL" id="EIJ66984.1"/>
    </source>
</evidence>